<proteinExistence type="predicted"/>
<dbReference type="EMBL" id="HBGG01011030">
    <property type="protein sequence ID" value="CAD9203358.1"/>
    <property type="molecule type" value="Transcribed_RNA"/>
</dbReference>
<reference evidence="3" key="1">
    <citation type="submission" date="2021-01" db="EMBL/GenBank/DDBJ databases">
        <authorList>
            <person name="Corre E."/>
            <person name="Pelletier E."/>
            <person name="Niang G."/>
            <person name="Scheremetjew M."/>
            <person name="Finn R."/>
            <person name="Kale V."/>
            <person name="Holt S."/>
            <person name="Cochrane G."/>
            <person name="Meng A."/>
            <person name="Brown T."/>
            <person name="Cohen L."/>
        </authorList>
    </citation>
    <scope>NUCLEOTIDE SEQUENCE</scope>
    <source>
        <strain evidence="3">PLY429</strain>
    </source>
</reference>
<feature type="region of interest" description="Disordered" evidence="1">
    <location>
        <begin position="497"/>
        <end position="519"/>
    </location>
</feature>
<evidence type="ECO:0000313" key="3">
    <source>
        <dbReference type="EMBL" id="CAD9203358.1"/>
    </source>
</evidence>
<dbReference type="Pfam" id="PF01471">
    <property type="entry name" value="PG_binding_1"/>
    <property type="match status" value="2"/>
</dbReference>
<sequence>MLICGKASPPVALAAGARTSRAVRSTAAVARVAQRRRLSVAVRVPVLSVHPVGCAAQWGARLPMSSGMGSFATRGVVCAEAKRMEAEAALTSDSAKKEAEASAKKAEKKAKKAEKKAKKMKEIAEMAGMEDTEGEQDCESNGKKGKKGMQATEASGSAVDKTLEAGVVGAMQKVVELQVEVHARQVAAWEQERQAFQEREARLMGLVDSLTQRLVALAAAPSAPSEAAAPRSTPPSSPSLAAPPATDAITQTPPQPAPRPPPSKPAAVLGGDGVYDILNVINAHNEKFSASYGSGNGSSSGGGEVEDGLWRAEEEETKAKKEGVKAKGEAAPEVRGAGREEALRERAEELLAAAAPAEETAHGEMEVVETPPSEEPVVLKLWDDDIYWVNQLQAALLREGLYCGEEEMEEWYFGHHTENALQTWQAMRGLPETGVCDKACWELLLGPGFRRVTAEEMPEAVQESAAAQQATEEAKDGGGEKDVFAFLNAAKQKANEAAASPAAASETNGAPSSDNSSDEEEVVFMKWPLLRLDEGGAAVHHAQVALEGSGFAVDDDEARWWMFGDSTQMAVATFQACNGMADTGMVDEHTWKALLGNQDAVPNDITRLKSFDSYDEDLSGGSVENSRVWLIGEQRWSISSDSEE</sequence>
<feature type="compositionally biased region" description="Low complexity" evidence="1">
    <location>
        <begin position="238"/>
        <end position="252"/>
    </location>
</feature>
<dbReference type="SUPFAM" id="SSF47090">
    <property type="entry name" value="PGBD-like"/>
    <property type="match status" value="2"/>
</dbReference>
<feature type="compositionally biased region" description="Low complexity" evidence="1">
    <location>
        <begin position="497"/>
        <end position="506"/>
    </location>
</feature>
<dbReference type="InterPro" id="IPR036365">
    <property type="entry name" value="PGBD-like_sf"/>
</dbReference>
<feature type="compositionally biased region" description="Basic and acidic residues" evidence="1">
    <location>
        <begin position="94"/>
        <end position="105"/>
    </location>
</feature>
<organism evidence="3">
    <name type="scientific">Tetraselmis chuii</name>
    <dbReference type="NCBI Taxonomy" id="63592"/>
    <lineage>
        <taxon>Eukaryota</taxon>
        <taxon>Viridiplantae</taxon>
        <taxon>Chlorophyta</taxon>
        <taxon>core chlorophytes</taxon>
        <taxon>Chlorodendrophyceae</taxon>
        <taxon>Chlorodendrales</taxon>
        <taxon>Chlorodendraceae</taxon>
        <taxon>Tetraselmis</taxon>
    </lineage>
</organism>
<protein>
    <recommendedName>
        <fullName evidence="2">Peptidoglycan binding-like domain-containing protein</fullName>
    </recommendedName>
</protein>
<gene>
    <name evidence="3" type="ORF">TCHU04912_LOCUS5593</name>
</gene>
<feature type="domain" description="Peptidoglycan binding-like" evidence="2">
    <location>
        <begin position="536"/>
        <end position="594"/>
    </location>
</feature>
<dbReference type="InterPro" id="IPR002477">
    <property type="entry name" value="Peptidoglycan-bd-like"/>
</dbReference>
<feature type="compositionally biased region" description="Acidic residues" evidence="1">
    <location>
        <begin position="128"/>
        <end position="138"/>
    </location>
</feature>
<feature type="domain" description="Peptidoglycan binding-like" evidence="2">
    <location>
        <begin position="389"/>
        <end position="444"/>
    </location>
</feature>
<dbReference type="Gene3D" id="1.10.101.10">
    <property type="entry name" value="PGBD-like superfamily/PGBD"/>
    <property type="match status" value="2"/>
</dbReference>
<dbReference type="AlphaFoldDB" id="A0A7S1SMD7"/>
<dbReference type="InterPro" id="IPR036366">
    <property type="entry name" value="PGBDSf"/>
</dbReference>
<feature type="compositionally biased region" description="Pro residues" evidence="1">
    <location>
        <begin position="253"/>
        <end position="264"/>
    </location>
</feature>
<evidence type="ECO:0000259" key="2">
    <source>
        <dbReference type="Pfam" id="PF01471"/>
    </source>
</evidence>
<feature type="region of interest" description="Disordered" evidence="1">
    <location>
        <begin position="89"/>
        <end position="157"/>
    </location>
</feature>
<evidence type="ECO:0000256" key="1">
    <source>
        <dbReference type="SAM" id="MobiDB-lite"/>
    </source>
</evidence>
<accession>A0A7S1SMD7</accession>
<feature type="region of interest" description="Disordered" evidence="1">
    <location>
        <begin position="223"/>
        <end position="270"/>
    </location>
</feature>
<feature type="region of interest" description="Disordered" evidence="1">
    <location>
        <begin position="317"/>
        <end position="339"/>
    </location>
</feature>
<name>A0A7S1SMD7_9CHLO</name>
<feature type="compositionally biased region" description="Basic residues" evidence="1">
    <location>
        <begin position="106"/>
        <end position="119"/>
    </location>
</feature>